<gene>
    <name evidence="2" type="ORF">GEV33_013279</name>
</gene>
<name>A0A8J6L7I0_TENMO</name>
<feature type="compositionally biased region" description="Polar residues" evidence="1">
    <location>
        <begin position="504"/>
        <end position="516"/>
    </location>
</feature>
<feature type="region of interest" description="Disordered" evidence="1">
    <location>
        <begin position="493"/>
        <end position="519"/>
    </location>
</feature>
<feature type="region of interest" description="Disordered" evidence="1">
    <location>
        <begin position="1"/>
        <end position="21"/>
    </location>
</feature>
<protein>
    <submittedName>
        <fullName evidence="2">Uncharacterized protein</fullName>
    </submittedName>
</protein>
<evidence type="ECO:0000313" key="3">
    <source>
        <dbReference type="Proteomes" id="UP000719412"/>
    </source>
</evidence>
<evidence type="ECO:0000256" key="1">
    <source>
        <dbReference type="SAM" id="MobiDB-lite"/>
    </source>
</evidence>
<sequence length="564" mass="63164">MPPQSSAPLEFTTDPSGNHHHDVHLHFAAGPVISPDKRKVRRSHYPDINKASHMPPAILLRQKPPREEETETSWSSWQREELLIPVSSRDAFLTDIGDGSASCGRKIAGRYRSRPGNESFRPIESVPGLRSQKVHLFRPSPSLLAEAQPRLENRREQRPAAQPVSVPASGFRCHRLGLGRWLFFVDMNEVHRSEQCILTTYPLTDIAPRLKKFPSGTKKMNVDGVDSDSEIDEAMTDTPPDIADEASGAKQDLLWKKSGDPYNIENVDHRVEDLYFFTFCEKKGTTERIGEFFLLYYRGLDSGVAGFDILVTPCGVLKATLEFRRRPTRQKQPRRRSAGVKPAMTMRMIHVINKCSLLTGKLVVVGGPVRKKLKGIVKVSSIRHFDLTPNPKKSDKGQFPRENRPVEDMTTHTFPLSSAHLSDTSMVVEMEFLRDSRISQESGNVNGEIFAINIERTSIASRKRVAVVAARKSVRSGQEFFAHRRSGTCIQMKKKNSRGRGVTASGQTENDDSTPTRPAARTLRYRFVGAVESPSRCPSSAVQDLVLISSSLRLENASLYGTWP</sequence>
<evidence type="ECO:0000313" key="2">
    <source>
        <dbReference type="EMBL" id="KAH0809512.1"/>
    </source>
</evidence>
<dbReference type="AlphaFoldDB" id="A0A8J6L7I0"/>
<accession>A0A8J6L7I0</accession>
<feature type="region of interest" description="Disordered" evidence="1">
    <location>
        <begin position="46"/>
        <end position="75"/>
    </location>
</feature>
<dbReference type="Proteomes" id="UP000719412">
    <property type="component" value="Unassembled WGS sequence"/>
</dbReference>
<organism evidence="2 3">
    <name type="scientific">Tenebrio molitor</name>
    <name type="common">Yellow mealworm beetle</name>
    <dbReference type="NCBI Taxonomy" id="7067"/>
    <lineage>
        <taxon>Eukaryota</taxon>
        <taxon>Metazoa</taxon>
        <taxon>Ecdysozoa</taxon>
        <taxon>Arthropoda</taxon>
        <taxon>Hexapoda</taxon>
        <taxon>Insecta</taxon>
        <taxon>Pterygota</taxon>
        <taxon>Neoptera</taxon>
        <taxon>Endopterygota</taxon>
        <taxon>Coleoptera</taxon>
        <taxon>Polyphaga</taxon>
        <taxon>Cucujiformia</taxon>
        <taxon>Tenebrionidae</taxon>
        <taxon>Tenebrio</taxon>
    </lineage>
</organism>
<comment type="caution">
    <text evidence="2">The sequence shown here is derived from an EMBL/GenBank/DDBJ whole genome shotgun (WGS) entry which is preliminary data.</text>
</comment>
<keyword evidence="3" id="KW-1185">Reference proteome</keyword>
<reference evidence="2" key="1">
    <citation type="journal article" date="2020" name="J Insects Food Feed">
        <title>The yellow mealworm (Tenebrio molitor) genome: a resource for the emerging insects as food and feed industry.</title>
        <authorList>
            <person name="Eriksson T."/>
            <person name="Andere A."/>
            <person name="Kelstrup H."/>
            <person name="Emery V."/>
            <person name="Picard C."/>
        </authorList>
    </citation>
    <scope>NUCLEOTIDE SEQUENCE</scope>
    <source>
        <strain evidence="2">Stoneville</strain>
        <tissue evidence="2">Whole head</tissue>
    </source>
</reference>
<dbReference type="EMBL" id="JABDTM020028090">
    <property type="protein sequence ID" value="KAH0809512.1"/>
    <property type="molecule type" value="Genomic_DNA"/>
</dbReference>
<proteinExistence type="predicted"/>
<reference evidence="2" key="2">
    <citation type="submission" date="2021-08" db="EMBL/GenBank/DDBJ databases">
        <authorList>
            <person name="Eriksson T."/>
        </authorList>
    </citation>
    <scope>NUCLEOTIDE SEQUENCE</scope>
    <source>
        <strain evidence="2">Stoneville</strain>
        <tissue evidence="2">Whole head</tissue>
    </source>
</reference>